<dbReference type="RefSeq" id="WP_380712977.1">
    <property type="nucleotide sequence ID" value="NZ_JBHUML010000002.1"/>
</dbReference>
<feature type="signal peptide" evidence="1">
    <location>
        <begin position="1"/>
        <end position="23"/>
    </location>
</feature>
<feature type="chain" id="PRO_5046165983" evidence="1">
    <location>
        <begin position="24"/>
        <end position="163"/>
    </location>
</feature>
<accession>A0ABW5T3K4</accession>
<organism evidence="2 3">
    <name type="scientific">Salibacterium lacus</name>
    <dbReference type="NCBI Taxonomy" id="1898109"/>
    <lineage>
        <taxon>Bacteria</taxon>
        <taxon>Bacillati</taxon>
        <taxon>Bacillota</taxon>
        <taxon>Bacilli</taxon>
        <taxon>Bacillales</taxon>
        <taxon>Bacillaceae</taxon>
    </lineage>
</organism>
<name>A0ABW5T3K4_9BACI</name>
<evidence type="ECO:0000313" key="2">
    <source>
        <dbReference type="EMBL" id="MFD2705742.1"/>
    </source>
</evidence>
<dbReference type="EMBL" id="JBHUML010000002">
    <property type="protein sequence ID" value="MFD2705742.1"/>
    <property type="molecule type" value="Genomic_DNA"/>
</dbReference>
<comment type="caution">
    <text evidence="2">The sequence shown here is derived from an EMBL/GenBank/DDBJ whole genome shotgun (WGS) entry which is preliminary data.</text>
</comment>
<dbReference type="Proteomes" id="UP001597520">
    <property type="component" value="Unassembled WGS sequence"/>
</dbReference>
<keyword evidence="3" id="KW-1185">Reference proteome</keyword>
<protein>
    <submittedName>
        <fullName evidence="2">Uncharacterized protein</fullName>
    </submittedName>
</protein>
<evidence type="ECO:0000256" key="1">
    <source>
        <dbReference type="SAM" id="SignalP"/>
    </source>
</evidence>
<evidence type="ECO:0000313" key="3">
    <source>
        <dbReference type="Proteomes" id="UP001597520"/>
    </source>
</evidence>
<keyword evidence="1" id="KW-0732">Signal</keyword>
<proteinExistence type="predicted"/>
<gene>
    <name evidence="2" type="ORF">ACFSUB_09685</name>
</gene>
<reference evidence="3" key="1">
    <citation type="journal article" date="2019" name="Int. J. Syst. Evol. Microbiol.">
        <title>The Global Catalogue of Microorganisms (GCM) 10K type strain sequencing project: providing services to taxonomists for standard genome sequencing and annotation.</title>
        <authorList>
            <consortium name="The Broad Institute Genomics Platform"/>
            <consortium name="The Broad Institute Genome Sequencing Center for Infectious Disease"/>
            <person name="Wu L."/>
            <person name="Ma J."/>
        </authorList>
    </citation>
    <scope>NUCLEOTIDE SEQUENCE [LARGE SCALE GENOMIC DNA]</scope>
    <source>
        <strain evidence="3">KCTC 33792</strain>
    </source>
</reference>
<sequence length="163" mass="18300">MKIFTHGKSVPWLFLILSLGALAGCSNQEMNSNDYLLLMGESSSWKLDEYEIEMTPESFLVGNGTIHMKNENEYLTDFFHFETHAVISGEDTVIHSGSVSGSEIDITEETTGANEGAAHLNENGNPVRLDDISKIYMAIEWWNTDERKNVSEEIDLYSRSDGK</sequence>
<dbReference type="PROSITE" id="PS51257">
    <property type="entry name" value="PROKAR_LIPOPROTEIN"/>
    <property type="match status" value="1"/>
</dbReference>